<feature type="region of interest" description="Disordered" evidence="1">
    <location>
        <begin position="1"/>
        <end position="23"/>
    </location>
</feature>
<name>A0A7S4G9Q5_9EUGL</name>
<reference evidence="2" key="1">
    <citation type="submission" date="2021-01" db="EMBL/GenBank/DDBJ databases">
        <authorList>
            <person name="Corre E."/>
            <person name="Pelletier E."/>
            <person name="Niang G."/>
            <person name="Scheremetjew M."/>
            <person name="Finn R."/>
            <person name="Kale V."/>
            <person name="Holt S."/>
            <person name="Cochrane G."/>
            <person name="Meng A."/>
            <person name="Brown T."/>
            <person name="Cohen L."/>
        </authorList>
    </citation>
    <scope>NUCLEOTIDE SEQUENCE</scope>
    <source>
        <strain evidence="2">CCMP1594</strain>
    </source>
</reference>
<proteinExistence type="predicted"/>
<sequence length="137" mass="14758">MDGMAGTGPPQHPIPLRRRPASHRDCSSPVSAVLFGLLGLPFRCCTRQLSLGPEGPSHAHPGGALPLARHRHQPQHCHSAALNSISLDAATWMRHKEWNAADPRPARKGLRGQGRIEAEEGWGGRGGWTQAMMSGVE</sequence>
<accession>A0A7S4G9Q5</accession>
<evidence type="ECO:0000313" key="2">
    <source>
        <dbReference type="EMBL" id="CAE0829702.1"/>
    </source>
</evidence>
<evidence type="ECO:0000256" key="1">
    <source>
        <dbReference type="SAM" id="MobiDB-lite"/>
    </source>
</evidence>
<dbReference type="EMBL" id="HBJA01119005">
    <property type="protein sequence ID" value="CAE0829702.1"/>
    <property type="molecule type" value="Transcribed_RNA"/>
</dbReference>
<gene>
    <name evidence="2" type="ORF">EGYM00163_LOCUS40980</name>
</gene>
<protein>
    <submittedName>
        <fullName evidence="2">Uncharacterized protein</fullName>
    </submittedName>
</protein>
<dbReference type="AlphaFoldDB" id="A0A7S4G9Q5"/>
<organism evidence="2">
    <name type="scientific">Eutreptiella gymnastica</name>
    <dbReference type="NCBI Taxonomy" id="73025"/>
    <lineage>
        <taxon>Eukaryota</taxon>
        <taxon>Discoba</taxon>
        <taxon>Euglenozoa</taxon>
        <taxon>Euglenida</taxon>
        <taxon>Spirocuta</taxon>
        <taxon>Euglenophyceae</taxon>
        <taxon>Eutreptiales</taxon>
        <taxon>Eutreptiaceae</taxon>
        <taxon>Eutreptiella</taxon>
    </lineage>
</organism>